<evidence type="ECO:0000313" key="3">
    <source>
        <dbReference type="Proteomes" id="UP001589774"/>
    </source>
</evidence>
<keyword evidence="3" id="KW-1185">Reference proteome</keyword>
<sequence>MKRYFIAIWLLLNVHIGLLRAQSLKPGFDKQEYLTLLKISSSQGDTLKPGPNYLEPPMNYERIYRSKEAGLKNRWDLWLSRDKQIMAVSIRGTINDPVSWLENFYSAMVPAKGVLQLNDSTQFDYVFSKDPKAAVHAGWTIGIASMAPDIVHQIKEQYQKGTKQLLIMGHSQGGALAFLLTSYLRYQREEKQLPADLLIKTYCSAAPKPGNLYYAYDYDFITRGGWGFTIVNALDWVPETPFSLQTLADFNRLNPFQNIDQGLKKQKPFYVRWYLKHAFNKLDKSSKKSRRNFEKYLGKTLFKQTQKTLPQLKEPAYAETMNYMRAGVPIVLQPDSTYYKVYPDTGKNVFVHHALKAYADLLERY</sequence>
<dbReference type="Proteomes" id="UP001589774">
    <property type="component" value="Unassembled WGS sequence"/>
</dbReference>
<dbReference type="PANTHER" id="PTHR45856:SF24">
    <property type="entry name" value="FUNGAL LIPASE-LIKE DOMAIN-CONTAINING PROTEIN"/>
    <property type="match status" value="1"/>
</dbReference>
<feature type="domain" description="Fungal lipase-type" evidence="1">
    <location>
        <begin position="88"/>
        <end position="242"/>
    </location>
</feature>
<accession>A0ABV6HFG1</accession>
<reference evidence="2 3" key="1">
    <citation type="submission" date="2024-09" db="EMBL/GenBank/DDBJ databases">
        <authorList>
            <person name="Sun Q."/>
            <person name="Mori K."/>
        </authorList>
    </citation>
    <scope>NUCLEOTIDE SEQUENCE [LARGE SCALE GENOMIC DNA]</scope>
    <source>
        <strain evidence="2 3">CCM 7765</strain>
    </source>
</reference>
<dbReference type="PANTHER" id="PTHR45856">
    <property type="entry name" value="ALPHA/BETA-HYDROLASES SUPERFAMILY PROTEIN"/>
    <property type="match status" value="1"/>
</dbReference>
<dbReference type="Pfam" id="PF01764">
    <property type="entry name" value="Lipase_3"/>
    <property type="match status" value="1"/>
</dbReference>
<protein>
    <submittedName>
        <fullName evidence="2">Lipase family protein</fullName>
    </submittedName>
</protein>
<proteinExistence type="predicted"/>
<comment type="caution">
    <text evidence="2">The sequence shown here is derived from an EMBL/GenBank/DDBJ whole genome shotgun (WGS) entry which is preliminary data.</text>
</comment>
<dbReference type="SUPFAM" id="SSF53474">
    <property type="entry name" value="alpha/beta-Hydrolases"/>
    <property type="match status" value="1"/>
</dbReference>
<dbReference type="InterPro" id="IPR051218">
    <property type="entry name" value="Sec_MonoDiacylglyc_Lipase"/>
</dbReference>
<dbReference type="Gene3D" id="3.40.50.1820">
    <property type="entry name" value="alpha/beta hydrolase"/>
    <property type="match status" value="1"/>
</dbReference>
<dbReference type="InterPro" id="IPR002921">
    <property type="entry name" value="Fungal_lipase-type"/>
</dbReference>
<dbReference type="EMBL" id="JBHLWO010000001">
    <property type="protein sequence ID" value="MFC0317339.1"/>
    <property type="molecule type" value="Genomic_DNA"/>
</dbReference>
<evidence type="ECO:0000259" key="1">
    <source>
        <dbReference type="Pfam" id="PF01764"/>
    </source>
</evidence>
<dbReference type="RefSeq" id="WP_130854681.1">
    <property type="nucleotide sequence ID" value="NZ_JBHLWO010000001.1"/>
</dbReference>
<dbReference type="InterPro" id="IPR029058">
    <property type="entry name" value="AB_hydrolase_fold"/>
</dbReference>
<evidence type="ECO:0000313" key="2">
    <source>
        <dbReference type="EMBL" id="MFC0317339.1"/>
    </source>
</evidence>
<organism evidence="2 3">
    <name type="scientific">Olivibacter oleidegradans</name>
    <dbReference type="NCBI Taxonomy" id="760123"/>
    <lineage>
        <taxon>Bacteria</taxon>
        <taxon>Pseudomonadati</taxon>
        <taxon>Bacteroidota</taxon>
        <taxon>Sphingobacteriia</taxon>
        <taxon>Sphingobacteriales</taxon>
        <taxon>Sphingobacteriaceae</taxon>
        <taxon>Olivibacter</taxon>
    </lineage>
</organism>
<gene>
    <name evidence="2" type="ORF">ACFFI0_03415</name>
</gene>
<name>A0ABV6HFG1_9SPHI</name>